<dbReference type="CDD" id="cd01948">
    <property type="entry name" value="EAL"/>
    <property type="match status" value="1"/>
</dbReference>
<gene>
    <name evidence="2" type="ORF">TW81_02295</name>
</gene>
<dbReference type="InterPro" id="IPR001633">
    <property type="entry name" value="EAL_dom"/>
</dbReference>
<dbReference type="SMART" id="SM00091">
    <property type="entry name" value="PAS"/>
    <property type="match status" value="1"/>
</dbReference>
<dbReference type="SMART" id="SM00052">
    <property type="entry name" value="EAL"/>
    <property type="match status" value="1"/>
</dbReference>
<reference evidence="2 3" key="1">
    <citation type="journal article" date="2015" name="BMC Genomics">
        <title>Genome mining reveals unlocked bioactive potential of marine Gram-negative bacteria.</title>
        <authorList>
            <person name="Machado H."/>
            <person name="Sonnenschein E.C."/>
            <person name="Melchiorsen J."/>
            <person name="Gram L."/>
        </authorList>
    </citation>
    <scope>NUCLEOTIDE SEQUENCE [LARGE SCALE GENOMIC DNA]</scope>
    <source>
        <strain evidence="2 3">S2757</strain>
    </source>
</reference>
<feature type="domain" description="EAL" evidence="1">
    <location>
        <begin position="419"/>
        <end position="674"/>
    </location>
</feature>
<dbReference type="InterPro" id="IPR043128">
    <property type="entry name" value="Rev_trsase/Diguanyl_cyclase"/>
</dbReference>
<dbReference type="SUPFAM" id="SSF55785">
    <property type="entry name" value="PYP-like sensor domain (PAS domain)"/>
    <property type="match status" value="1"/>
</dbReference>
<dbReference type="SUPFAM" id="SSF141868">
    <property type="entry name" value="EAL domain-like"/>
    <property type="match status" value="1"/>
</dbReference>
<dbReference type="NCBIfam" id="TIGR00229">
    <property type="entry name" value="sensory_box"/>
    <property type="match status" value="1"/>
</dbReference>
<evidence type="ECO:0000313" key="2">
    <source>
        <dbReference type="EMBL" id="KJY84843.1"/>
    </source>
</evidence>
<sequence length="824" mass="93089">MYKELGAEQPLHEISEPFRSTVLEWTWDTEHHQLQIDQALCRQILHSELPSLTGNVLLPCMSYSDQTALLSLLEKSCQFKSQQRFCCCLQLSDQNCCYVELRFRGEDPKLVKGTLTPLLFLHATASMISELFAQLFNNSHHGVVLLDDEREIIACNDYFLQNSHYQHSALVGRSIDTFNSEKHHAGFFQNIWQHTDSNGSWSGTVLLKSARGKTYPQGLTTQKITLEERVFYLATYLDLSHQLYRIDEAESGGVELNTQLLTQEQFTRSITHDWMTEAQSSIGIVVAFAPQFEPEEDFDSKGALAEQLRNNRMSKHVGYLGSDHFVAYLECSTSSGPSQVRMIHQTVRRFFSELSQVSAKAMHNAIVRGRVGVSVLGHDTHNTKTAVSHALQAMLQQDVARRGQITFYHTALENEVLRRKDKQQWVERLVKSQQVEVHYQPIIDVKKWKIAKFEALSRFRGPNGKLFNSDEMIAIAEELDLIIDLDWMTAKQALLDLDKIQQQFEQKISISINRSLNSKLVVDEALQSIDALIHQYASQAEYVTVELNESAYFDSQSHQSSLIRSLRRRGVKVAIDKFATGYSSIAHLSEGNFDVVKIDRVFIKDIKLGSHKCTMVKAIIQFAHTFKAKVVAVGVETEQELEVVCGLGVDYVQGYFLAKPLPLDELAKAWNYKEKIEKFLSSQGRAKQAGILSLAQVHLPTLAPTDTIIRAIALFNSPHYQLEVIPIVDNKVCVGVVGREELNKHMFSAQGTSKELLLDSTINNKTLDQIMRRDVHSTLLQTPASHISEMVRCGLAPPWLVVTESGDYLGLVTSQTVLQHLVDG</sequence>
<name>A0A0F4NPS5_9VIBR</name>
<dbReference type="PANTHER" id="PTHR33121:SF79">
    <property type="entry name" value="CYCLIC DI-GMP PHOSPHODIESTERASE PDED-RELATED"/>
    <property type="match status" value="1"/>
</dbReference>
<dbReference type="Gene3D" id="3.30.450.20">
    <property type="entry name" value="PAS domain"/>
    <property type="match status" value="1"/>
</dbReference>
<dbReference type="InterPro" id="IPR046342">
    <property type="entry name" value="CBS_dom_sf"/>
</dbReference>
<dbReference type="PANTHER" id="PTHR33121">
    <property type="entry name" value="CYCLIC DI-GMP PHOSPHODIESTERASE PDEF"/>
    <property type="match status" value="1"/>
</dbReference>
<dbReference type="STRING" id="579748.TW81_02295"/>
<dbReference type="PROSITE" id="PS50883">
    <property type="entry name" value="EAL"/>
    <property type="match status" value="1"/>
</dbReference>
<keyword evidence="3" id="KW-1185">Reference proteome</keyword>
<evidence type="ECO:0000313" key="3">
    <source>
        <dbReference type="Proteomes" id="UP000033673"/>
    </source>
</evidence>
<dbReference type="AlphaFoldDB" id="A0A0F4NPS5"/>
<dbReference type="PATRIC" id="fig|579748.3.peg.481"/>
<accession>A0A0F4NPS5</accession>
<dbReference type="RefSeq" id="WP_045954110.1">
    <property type="nucleotide sequence ID" value="NZ_JXXV01000006.1"/>
</dbReference>
<dbReference type="GO" id="GO:0071111">
    <property type="term" value="F:cyclic-guanylate-specific phosphodiesterase activity"/>
    <property type="evidence" value="ECO:0007669"/>
    <property type="project" value="InterPro"/>
</dbReference>
<dbReference type="InterPro" id="IPR035965">
    <property type="entry name" value="PAS-like_dom_sf"/>
</dbReference>
<comment type="caution">
    <text evidence="2">The sequence shown here is derived from an EMBL/GenBank/DDBJ whole genome shotgun (WGS) entry which is preliminary data.</text>
</comment>
<dbReference type="EMBL" id="JXXV01000006">
    <property type="protein sequence ID" value="KJY84843.1"/>
    <property type="molecule type" value="Genomic_DNA"/>
</dbReference>
<dbReference type="Proteomes" id="UP000033673">
    <property type="component" value="Unassembled WGS sequence"/>
</dbReference>
<dbReference type="CDD" id="cd00130">
    <property type="entry name" value="PAS"/>
    <property type="match status" value="1"/>
</dbReference>
<dbReference type="Gene3D" id="3.30.70.270">
    <property type="match status" value="1"/>
</dbReference>
<dbReference type="InterPro" id="IPR035919">
    <property type="entry name" value="EAL_sf"/>
</dbReference>
<protein>
    <submittedName>
        <fullName evidence="2">Diguanylate cyclase</fullName>
    </submittedName>
</protein>
<dbReference type="OrthoDB" id="5643297at2"/>
<proteinExistence type="predicted"/>
<dbReference type="SUPFAM" id="SSF54631">
    <property type="entry name" value="CBS-domain pair"/>
    <property type="match status" value="1"/>
</dbReference>
<organism evidence="2 3">
    <name type="scientific">Vibrio galatheae</name>
    <dbReference type="NCBI Taxonomy" id="579748"/>
    <lineage>
        <taxon>Bacteria</taxon>
        <taxon>Pseudomonadati</taxon>
        <taxon>Pseudomonadota</taxon>
        <taxon>Gammaproteobacteria</taxon>
        <taxon>Vibrionales</taxon>
        <taxon>Vibrionaceae</taxon>
        <taxon>Vibrio</taxon>
    </lineage>
</organism>
<dbReference type="InterPro" id="IPR000014">
    <property type="entry name" value="PAS"/>
</dbReference>
<dbReference type="Pfam" id="PF00563">
    <property type="entry name" value="EAL"/>
    <property type="match status" value="1"/>
</dbReference>
<evidence type="ECO:0000259" key="1">
    <source>
        <dbReference type="PROSITE" id="PS50883"/>
    </source>
</evidence>
<dbReference type="Gene3D" id="3.10.580.10">
    <property type="entry name" value="CBS-domain"/>
    <property type="match status" value="1"/>
</dbReference>
<dbReference type="Pfam" id="PF13426">
    <property type="entry name" value="PAS_9"/>
    <property type="match status" value="1"/>
</dbReference>
<dbReference type="Gene3D" id="3.20.20.450">
    <property type="entry name" value="EAL domain"/>
    <property type="match status" value="1"/>
</dbReference>
<dbReference type="InterPro" id="IPR050706">
    <property type="entry name" value="Cyclic-di-GMP_PDE-like"/>
</dbReference>